<dbReference type="InterPro" id="IPR006015">
    <property type="entry name" value="Universal_stress_UspA"/>
</dbReference>
<dbReference type="InterPro" id="IPR014729">
    <property type="entry name" value="Rossmann-like_a/b/a_fold"/>
</dbReference>
<gene>
    <name evidence="3" type="ORF">ABNG04_04650</name>
</gene>
<dbReference type="PRINTS" id="PR01438">
    <property type="entry name" value="UNVRSLSTRESS"/>
</dbReference>
<dbReference type="Pfam" id="PF00582">
    <property type="entry name" value="Usp"/>
    <property type="match status" value="2"/>
</dbReference>
<name>A0ABD5LZA7_9EURY</name>
<organism evidence="3 4">
    <name type="scientific">Halorubrum miltondacostae</name>
    <dbReference type="NCBI Taxonomy" id="3076378"/>
    <lineage>
        <taxon>Archaea</taxon>
        <taxon>Methanobacteriati</taxon>
        <taxon>Methanobacteriota</taxon>
        <taxon>Stenosarchaea group</taxon>
        <taxon>Halobacteria</taxon>
        <taxon>Halobacteriales</taxon>
        <taxon>Haloferacaceae</taxon>
        <taxon>Halorubrum</taxon>
    </lineage>
</organism>
<dbReference type="AlphaFoldDB" id="A0ABD5LZA7"/>
<comment type="caution">
    <text evidence="3">The sequence shown here is derived from an EMBL/GenBank/DDBJ whole genome shotgun (WGS) entry which is preliminary data.</text>
</comment>
<protein>
    <submittedName>
        <fullName evidence="3">Universal stress protein</fullName>
    </submittedName>
</protein>
<proteinExistence type="inferred from homology"/>
<dbReference type="CDD" id="cd00293">
    <property type="entry name" value="USP-like"/>
    <property type="match status" value="2"/>
</dbReference>
<evidence type="ECO:0000313" key="4">
    <source>
        <dbReference type="Proteomes" id="UP001567572"/>
    </source>
</evidence>
<accession>A0ABD5LZA7</accession>
<feature type="domain" description="UspA" evidence="2">
    <location>
        <begin position="147"/>
        <end position="282"/>
    </location>
</feature>
<evidence type="ECO:0000313" key="3">
    <source>
        <dbReference type="EMBL" id="MEZ3163168.1"/>
    </source>
</evidence>
<dbReference type="PANTHER" id="PTHR46268">
    <property type="entry name" value="STRESS RESPONSE PROTEIN NHAX"/>
    <property type="match status" value="1"/>
</dbReference>
<dbReference type="SUPFAM" id="SSF52402">
    <property type="entry name" value="Adenine nucleotide alpha hydrolases-like"/>
    <property type="match status" value="2"/>
</dbReference>
<feature type="domain" description="UspA" evidence="2">
    <location>
        <begin position="1"/>
        <end position="137"/>
    </location>
</feature>
<dbReference type="InterPro" id="IPR006016">
    <property type="entry name" value="UspA"/>
</dbReference>
<evidence type="ECO:0000256" key="1">
    <source>
        <dbReference type="ARBA" id="ARBA00008791"/>
    </source>
</evidence>
<keyword evidence="4" id="KW-1185">Reference proteome</keyword>
<dbReference type="EMBL" id="JBEDNY010000001">
    <property type="protein sequence ID" value="MEZ3163168.1"/>
    <property type="molecule type" value="Genomic_DNA"/>
</dbReference>
<dbReference type="RefSeq" id="WP_371160440.1">
    <property type="nucleotide sequence ID" value="NZ_JBEDNX010000001.1"/>
</dbReference>
<comment type="similarity">
    <text evidence="1">Belongs to the universal stress protein A family.</text>
</comment>
<dbReference type="PANTHER" id="PTHR46268:SF6">
    <property type="entry name" value="UNIVERSAL STRESS PROTEIN UP12"/>
    <property type="match status" value="1"/>
</dbReference>
<dbReference type="Gene3D" id="3.40.50.620">
    <property type="entry name" value="HUPs"/>
    <property type="match status" value="2"/>
</dbReference>
<reference evidence="3 4" key="1">
    <citation type="submission" date="2024-06" db="EMBL/GenBank/DDBJ databases">
        <title>Halorubrum miltondacostae sp. nov., a potential PHA producer isolated from an inland solar saltern in Rio Maior, Portugal.</title>
        <authorList>
            <person name="Albuquerque L."/>
            <person name="Viver T."/>
            <person name="Barroso C."/>
            <person name="Claudino R."/>
            <person name="Galvan M."/>
            <person name="Simoes G."/>
            <person name="Lobo Da Cunha A."/>
            <person name="Egas C."/>
        </authorList>
    </citation>
    <scope>NUCLEOTIDE SEQUENCE [LARGE SCALE GENOMIC DNA]</scope>
    <source>
        <strain evidence="3 4">RMP-11</strain>
    </source>
</reference>
<dbReference type="Proteomes" id="UP001567572">
    <property type="component" value="Unassembled WGS sequence"/>
</dbReference>
<sequence>MFDRICVPTDGSGAAAAAFEHVLAVAADHDATVHLLHVADSTRDSVTRIGGDVVDVLEREGESIVADAAARAADRGVEAETAVRQGGVPETVAAFATEVDADLVAMSTRGRQGVERIVGSTTERVVRQSPVPVLALRPGDEEVPYPYEDVLVPTDGSPAATAALDRAIPVAKRAGATVHVLSVVDTGGIGIGDHVEVDVLTEYADDAVAEDVERVEDAGLEAVGAVEVAASAPRGIGAYVDDAGVDLVAMGTHGRTGAGRYLLGSVAERTLRTAPVPVLTVPIGDEESSD</sequence>
<evidence type="ECO:0000259" key="2">
    <source>
        <dbReference type="Pfam" id="PF00582"/>
    </source>
</evidence>